<dbReference type="EMBL" id="JXJU01000045">
    <property type="protein sequence ID" value="PCR98658.1"/>
    <property type="molecule type" value="Genomic_DNA"/>
</dbReference>
<comment type="caution">
    <text evidence="1">The sequence shown here is derived from an EMBL/GenBank/DDBJ whole genome shotgun (WGS) entry which is preliminary data.</text>
</comment>
<protein>
    <submittedName>
        <fullName evidence="1">Uncharacterized protein</fullName>
    </submittedName>
</protein>
<name>A0A2A5RHV5_9LACT</name>
<gene>
    <name evidence="1" type="ORF">RT41_GL001392</name>
</gene>
<proteinExistence type="predicted"/>
<dbReference type="Proteomes" id="UP000218181">
    <property type="component" value="Unassembled WGS sequence"/>
</dbReference>
<dbReference type="AlphaFoldDB" id="A0A2A5RHV5"/>
<reference evidence="1 2" key="1">
    <citation type="submission" date="2014-12" db="EMBL/GenBank/DDBJ databases">
        <title>Draft genome sequences of 10 type strains of Lactococcus.</title>
        <authorList>
            <person name="Sun Z."/>
            <person name="Zhong Z."/>
            <person name="Liu W."/>
            <person name="Zhang W."/>
            <person name="Zhang H."/>
        </authorList>
    </citation>
    <scope>NUCLEOTIDE SEQUENCE [LARGE SCALE GENOMIC DNA]</scope>
    <source>
        <strain evidence="1 2">JCM 16395</strain>
    </source>
</reference>
<dbReference type="STRING" id="1291764.GCA_001311235_03255"/>
<keyword evidence="2" id="KW-1185">Reference proteome</keyword>
<evidence type="ECO:0000313" key="2">
    <source>
        <dbReference type="Proteomes" id="UP000218181"/>
    </source>
</evidence>
<organism evidence="1 2">
    <name type="scientific">Lactococcus fujiensis JCM 16395</name>
    <dbReference type="NCBI Taxonomy" id="1291764"/>
    <lineage>
        <taxon>Bacteria</taxon>
        <taxon>Bacillati</taxon>
        <taxon>Bacillota</taxon>
        <taxon>Bacilli</taxon>
        <taxon>Lactobacillales</taxon>
        <taxon>Streptococcaceae</taxon>
        <taxon>Lactococcus</taxon>
    </lineage>
</organism>
<evidence type="ECO:0000313" key="1">
    <source>
        <dbReference type="EMBL" id="PCR98658.1"/>
    </source>
</evidence>
<accession>A0A2A5RHV5</accession>
<dbReference type="RefSeq" id="WP_096819291.1">
    <property type="nucleotide sequence ID" value="NZ_JXJU01000045.1"/>
</dbReference>
<sequence length="99" mass="11709">MNKDYLEQKLRKKAEQTAFNEFVDGQEEIRKNAVLNNLFSYKGQFTILGRQLTSVYVPFDIETVEKSISERTEKLYELYTDDMLKKLESIDYLFGGHEK</sequence>